<dbReference type="PANTHER" id="PTHR45339">
    <property type="entry name" value="HYBRID SIGNAL TRANSDUCTION HISTIDINE KINASE J"/>
    <property type="match status" value="1"/>
</dbReference>
<gene>
    <name evidence="19" type="ORF">I5M19_13855</name>
</gene>
<dbReference type="GO" id="GO:0016020">
    <property type="term" value="C:membrane"/>
    <property type="evidence" value="ECO:0007669"/>
    <property type="project" value="UniProtKB-SubCell"/>
</dbReference>
<keyword evidence="5" id="KW-0808">Transferase</keyword>
<evidence type="ECO:0000256" key="1">
    <source>
        <dbReference type="ARBA" id="ARBA00000085"/>
    </source>
</evidence>
<dbReference type="AlphaFoldDB" id="A0A934PT86"/>
<evidence type="ECO:0000256" key="15">
    <source>
        <dbReference type="SAM" id="Phobius"/>
    </source>
</evidence>
<dbReference type="PROSITE" id="PS50109">
    <property type="entry name" value="HIS_KIN"/>
    <property type="match status" value="1"/>
</dbReference>
<evidence type="ECO:0000256" key="3">
    <source>
        <dbReference type="ARBA" id="ARBA00012438"/>
    </source>
</evidence>
<evidence type="ECO:0000256" key="4">
    <source>
        <dbReference type="ARBA" id="ARBA00022553"/>
    </source>
</evidence>
<dbReference type="InterPro" id="IPR003594">
    <property type="entry name" value="HATPase_dom"/>
</dbReference>
<dbReference type="InterPro" id="IPR004358">
    <property type="entry name" value="Sig_transdc_His_kin-like_C"/>
</dbReference>
<dbReference type="InterPro" id="IPR005467">
    <property type="entry name" value="His_kinase_dom"/>
</dbReference>
<comment type="catalytic activity">
    <reaction evidence="1">
        <text>ATP + protein L-histidine = ADP + protein N-phospho-L-histidine.</text>
        <dbReference type="EC" id="2.7.13.3"/>
    </reaction>
</comment>
<keyword evidence="14" id="KW-0175">Coiled coil</keyword>
<dbReference type="Pfam" id="PF07494">
    <property type="entry name" value="Reg_prop"/>
    <property type="match status" value="7"/>
</dbReference>
<dbReference type="SMART" id="SM00388">
    <property type="entry name" value="HisKA"/>
    <property type="match status" value="1"/>
</dbReference>
<comment type="caution">
    <text evidence="19">The sequence shown here is derived from an EMBL/GenBank/DDBJ whole genome shotgun (WGS) entry which is preliminary data.</text>
</comment>
<keyword evidence="9" id="KW-0067">ATP-binding</keyword>
<reference evidence="19" key="1">
    <citation type="submission" date="2020-12" db="EMBL/GenBank/DDBJ databases">
        <title>Bacterial novel species Mucilaginibacter sp. SD-g isolated from soil.</title>
        <authorList>
            <person name="Jung H.-Y."/>
        </authorList>
    </citation>
    <scope>NUCLEOTIDE SEQUENCE</scope>
    <source>
        <strain evidence="19">SD-g</strain>
    </source>
</reference>
<feature type="chain" id="PRO_5037566177" description="histidine kinase" evidence="16">
    <location>
        <begin position="29"/>
        <end position="1271"/>
    </location>
</feature>
<keyword evidence="6 15" id="KW-0812">Transmembrane</keyword>
<dbReference type="Gene3D" id="1.10.287.130">
    <property type="match status" value="1"/>
</dbReference>
<dbReference type="SMART" id="SM00387">
    <property type="entry name" value="HATPase_c"/>
    <property type="match status" value="1"/>
</dbReference>
<feature type="transmembrane region" description="Helical" evidence="15">
    <location>
        <begin position="796"/>
        <end position="816"/>
    </location>
</feature>
<comment type="subcellular location">
    <subcellularLocation>
        <location evidence="2">Membrane</location>
    </subcellularLocation>
</comment>
<dbReference type="CDD" id="cd00082">
    <property type="entry name" value="HisKA"/>
    <property type="match status" value="1"/>
</dbReference>
<dbReference type="SUPFAM" id="SSF52172">
    <property type="entry name" value="CheY-like"/>
    <property type="match status" value="1"/>
</dbReference>
<dbReference type="RefSeq" id="WP_200066958.1">
    <property type="nucleotide sequence ID" value="NZ_JAEHFW010000003.1"/>
</dbReference>
<dbReference type="CDD" id="cd00146">
    <property type="entry name" value="PKD"/>
    <property type="match status" value="1"/>
</dbReference>
<evidence type="ECO:0000259" key="18">
    <source>
        <dbReference type="PROSITE" id="PS50110"/>
    </source>
</evidence>
<keyword evidence="12 15" id="KW-0472">Membrane</keyword>
<keyword evidence="7" id="KW-0547">Nucleotide-binding</keyword>
<evidence type="ECO:0000256" key="5">
    <source>
        <dbReference type="ARBA" id="ARBA00022679"/>
    </source>
</evidence>
<evidence type="ECO:0000256" key="2">
    <source>
        <dbReference type="ARBA" id="ARBA00004370"/>
    </source>
</evidence>
<keyword evidence="11" id="KW-0902">Two-component regulatory system</keyword>
<dbReference type="PRINTS" id="PR00344">
    <property type="entry name" value="BCTRLSENSOR"/>
</dbReference>
<evidence type="ECO:0000313" key="20">
    <source>
        <dbReference type="Proteomes" id="UP000613193"/>
    </source>
</evidence>
<evidence type="ECO:0000256" key="9">
    <source>
        <dbReference type="ARBA" id="ARBA00022840"/>
    </source>
</evidence>
<dbReference type="SMART" id="SM00448">
    <property type="entry name" value="REC"/>
    <property type="match status" value="1"/>
</dbReference>
<evidence type="ECO:0000256" key="7">
    <source>
        <dbReference type="ARBA" id="ARBA00022741"/>
    </source>
</evidence>
<dbReference type="InterPro" id="IPR011110">
    <property type="entry name" value="Reg_prop"/>
</dbReference>
<dbReference type="FunFam" id="3.30.565.10:FF:000010">
    <property type="entry name" value="Sensor histidine kinase RcsC"/>
    <property type="match status" value="1"/>
</dbReference>
<dbReference type="Gene3D" id="2.60.40.10">
    <property type="entry name" value="Immunoglobulins"/>
    <property type="match status" value="1"/>
</dbReference>
<dbReference type="EC" id="2.7.13.3" evidence="3"/>
<keyword evidence="16" id="KW-0732">Signal</keyword>
<dbReference type="Pfam" id="PF00512">
    <property type="entry name" value="HisKA"/>
    <property type="match status" value="1"/>
</dbReference>
<sequence>MRKRLYLLKSACFIFINVVLFTAQGAWAQYQNAYKTALTINEGLSHSNVKFILKDKTGYVWLATDDGLNRYDGYSFKVYRHKKNDKHSLRANNINTIFEDNNGDLWIGTGGGGVSLYNRDLDSFTNFGPNKNDITTISNDDVTCMYQDDNNDIWVGTYSGLNRLNLKTRTFERFFYEKDKDYIPDRHIYAIAKDNSGKLWLGTEGGLVLFDTKTHTHKKYTHNDADPQSIASNYIRGLLMEPNGDLWIATADKGLDLFEHQSHTFKHYTHQAGNNGSIISNSVFTIATAANNKLWVGTEEGLDVFNKSTQKFEHQYNTFNKKINSVNYVLDKENILRVGTFGSGVLKYDNNIPSFVQFSNPGNVPDGLTNNHILSFAEVGNDIWIGTDGGGLNYLDKTTQKITHDNTGLSNSKVLTILKDKDKKLWLGTYGDGLDVVESKTRKIKHYSKGNSVEGLSNDIIFSLAQDSNGDVWVGYDEGGVDIIHNGTITKRYRYDSRDTVHSLSNNDVRIIYRDRANNIWIGTYDGLNLYNRKRDNFTHYKVFNTGLTHNTISDIFEDSRGNLWIGTIGGGLNLYNPKTKKLAGYHFPNGSIYSIINGVLEDKYGYLWVSTTNGLVRFKAGTKEFRHFNVLNGLQGPEFSKGASLLTKNGELLFGGLDGFNIIDPERLPVNKNIPQVIISGFQLFNKAVPVGGDSPLTKVASQTQEIRLNYDQSVFTIAYTALNFTLPSLNQYAYVLEGFEKDWNYVGTQREATYTNLDPGEYTFKVKAANNDGLWSPQSTQIKIIVIAPFWMTWWFKVLITLIIAGILFGFYRYRLYEIEAKKTKLEQLVKKRTAEIAEQANRLQDQSEELTAINEELQAQSEELIDQREQEQKARMEAERANKAKSVFLATMSHEIRTPMNGVMGMASLLCETELDPEQREYAETIRMSGESLINVINDILDFSKIESGEMVLDVHEFSLRECIEEVLKLFAGQALKKSIKLTYTIGENIPNDIISDKLRLKQVLINLVGNALKFTKQGVVNISVKVIHAGAGRLKLGFEVTDTGIGISADKLARLFKPFSQGDSSTTRKYGGTGLGLVICKRLVELLGGAIYVESEQDKGTKVAFEMECEISNVAQIPQVVAATHQPQEVISVNFAAKCPLQILIAEDNMVNQKVIQQMLKKFGYQPHVVNNGREAVDVLQIRQFDLILMDVQMPELDGLEATRQIRKQQRPQPVIIAMTASAMPEDKIMCLNAGMDYFMSKPIGFAELHINLEKAYAHVIKNAAIN</sequence>
<dbReference type="InterPro" id="IPR015943">
    <property type="entry name" value="WD40/YVTN_repeat-like_dom_sf"/>
</dbReference>
<evidence type="ECO:0000256" key="6">
    <source>
        <dbReference type="ARBA" id="ARBA00022692"/>
    </source>
</evidence>
<keyword evidence="8" id="KW-0418">Kinase</keyword>
<feature type="signal peptide" evidence="16">
    <location>
        <begin position="1"/>
        <end position="28"/>
    </location>
</feature>
<evidence type="ECO:0000256" key="10">
    <source>
        <dbReference type="ARBA" id="ARBA00022989"/>
    </source>
</evidence>
<evidence type="ECO:0000256" key="11">
    <source>
        <dbReference type="ARBA" id="ARBA00023012"/>
    </source>
</evidence>
<evidence type="ECO:0000313" key="19">
    <source>
        <dbReference type="EMBL" id="MBK0380404.1"/>
    </source>
</evidence>
<dbReference type="Gene3D" id="2.130.10.10">
    <property type="entry name" value="YVTN repeat-like/Quinoprotein amine dehydrogenase"/>
    <property type="match status" value="2"/>
</dbReference>
<dbReference type="InterPro" id="IPR011123">
    <property type="entry name" value="Y_Y_Y"/>
</dbReference>
<feature type="domain" description="Histidine kinase" evidence="17">
    <location>
        <begin position="894"/>
        <end position="1115"/>
    </location>
</feature>
<keyword evidence="20" id="KW-1185">Reference proteome</keyword>
<evidence type="ECO:0000256" key="16">
    <source>
        <dbReference type="SAM" id="SignalP"/>
    </source>
</evidence>
<evidence type="ECO:0000256" key="13">
    <source>
        <dbReference type="PROSITE-ProRule" id="PRU00169"/>
    </source>
</evidence>
<dbReference type="EMBL" id="JAEHFW010000003">
    <property type="protein sequence ID" value="MBK0380404.1"/>
    <property type="molecule type" value="Genomic_DNA"/>
</dbReference>
<evidence type="ECO:0000256" key="12">
    <source>
        <dbReference type="ARBA" id="ARBA00023136"/>
    </source>
</evidence>
<evidence type="ECO:0000256" key="8">
    <source>
        <dbReference type="ARBA" id="ARBA00022777"/>
    </source>
</evidence>
<keyword evidence="10 15" id="KW-1133">Transmembrane helix</keyword>
<dbReference type="CDD" id="cd17546">
    <property type="entry name" value="REC_hyHK_CKI1_RcsC-like"/>
    <property type="match status" value="1"/>
</dbReference>
<dbReference type="CDD" id="cd16922">
    <property type="entry name" value="HATPase_EvgS-ArcB-TorS-like"/>
    <property type="match status" value="1"/>
</dbReference>
<feature type="modified residue" description="4-aspartylphosphate" evidence="13">
    <location>
        <position position="1195"/>
    </location>
</feature>
<dbReference type="FunFam" id="1.10.287.130:FF:000004">
    <property type="entry name" value="Ethylene receptor 1"/>
    <property type="match status" value="1"/>
</dbReference>
<dbReference type="SUPFAM" id="SSF55874">
    <property type="entry name" value="ATPase domain of HSP90 chaperone/DNA topoisomerase II/histidine kinase"/>
    <property type="match status" value="1"/>
</dbReference>
<feature type="coiled-coil region" evidence="14">
    <location>
        <begin position="832"/>
        <end position="887"/>
    </location>
</feature>
<dbReference type="Proteomes" id="UP000613193">
    <property type="component" value="Unassembled WGS sequence"/>
</dbReference>
<protein>
    <recommendedName>
        <fullName evidence="3">histidine kinase</fullName>
        <ecNumber evidence="3">2.7.13.3</ecNumber>
    </recommendedName>
</protein>
<dbReference type="Pfam" id="PF07495">
    <property type="entry name" value="Y_Y_Y"/>
    <property type="match status" value="1"/>
</dbReference>
<evidence type="ECO:0000259" key="17">
    <source>
        <dbReference type="PROSITE" id="PS50109"/>
    </source>
</evidence>
<dbReference type="FunFam" id="2.60.40.10:FF:000791">
    <property type="entry name" value="Two-component system sensor histidine kinase/response regulator"/>
    <property type="match status" value="1"/>
</dbReference>
<dbReference type="InterPro" id="IPR003661">
    <property type="entry name" value="HisK_dim/P_dom"/>
</dbReference>
<dbReference type="Pfam" id="PF02518">
    <property type="entry name" value="HATPase_c"/>
    <property type="match status" value="1"/>
</dbReference>
<keyword evidence="4 13" id="KW-0597">Phosphoprotein</keyword>
<accession>A0A934PT86</accession>
<dbReference type="Gene3D" id="3.40.50.2300">
    <property type="match status" value="1"/>
</dbReference>
<dbReference type="InterPro" id="IPR001789">
    <property type="entry name" value="Sig_transdc_resp-reg_receiver"/>
</dbReference>
<dbReference type="PROSITE" id="PS50110">
    <property type="entry name" value="RESPONSE_REGULATORY"/>
    <property type="match status" value="1"/>
</dbReference>
<evidence type="ECO:0000256" key="14">
    <source>
        <dbReference type="SAM" id="Coils"/>
    </source>
</evidence>
<dbReference type="InterPro" id="IPR036890">
    <property type="entry name" value="HATPase_C_sf"/>
</dbReference>
<dbReference type="InterPro" id="IPR011006">
    <property type="entry name" value="CheY-like_superfamily"/>
</dbReference>
<name>A0A934PT86_9SPHI</name>
<dbReference type="GO" id="GO:0005524">
    <property type="term" value="F:ATP binding"/>
    <property type="evidence" value="ECO:0007669"/>
    <property type="project" value="UniProtKB-KW"/>
</dbReference>
<dbReference type="SUPFAM" id="SSF63829">
    <property type="entry name" value="Calcium-dependent phosphotriesterase"/>
    <property type="match status" value="3"/>
</dbReference>
<dbReference type="Gene3D" id="3.30.565.10">
    <property type="entry name" value="Histidine kinase-like ATPase, C-terminal domain"/>
    <property type="match status" value="1"/>
</dbReference>
<dbReference type="Pfam" id="PF00072">
    <property type="entry name" value="Response_reg"/>
    <property type="match status" value="1"/>
</dbReference>
<organism evidence="19 20">
    <name type="scientific">Mucilaginibacter segetis</name>
    <dbReference type="NCBI Taxonomy" id="2793071"/>
    <lineage>
        <taxon>Bacteria</taxon>
        <taxon>Pseudomonadati</taxon>
        <taxon>Bacteroidota</taxon>
        <taxon>Sphingobacteriia</taxon>
        <taxon>Sphingobacteriales</taxon>
        <taxon>Sphingobacteriaceae</taxon>
        <taxon>Mucilaginibacter</taxon>
    </lineage>
</organism>
<dbReference type="InterPro" id="IPR013783">
    <property type="entry name" value="Ig-like_fold"/>
</dbReference>
<proteinExistence type="predicted"/>
<dbReference type="GO" id="GO:0000155">
    <property type="term" value="F:phosphorelay sensor kinase activity"/>
    <property type="evidence" value="ECO:0007669"/>
    <property type="project" value="InterPro"/>
</dbReference>
<dbReference type="PANTHER" id="PTHR45339:SF1">
    <property type="entry name" value="HYBRID SIGNAL TRANSDUCTION HISTIDINE KINASE J"/>
    <property type="match status" value="1"/>
</dbReference>
<dbReference type="SUPFAM" id="SSF47384">
    <property type="entry name" value="Homodimeric domain of signal transducing histidine kinase"/>
    <property type="match status" value="1"/>
</dbReference>
<feature type="domain" description="Response regulatory" evidence="18">
    <location>
        <begin position="1146"/>
        <end position="1261"/>
    </location>
</feature>
<dbReference type="InterPro" id="IPR036097">
    <property type="entry name" value="HisK_dim/P_sf"/>
</dbReference>